<dbReference type="RefSeq" id="WP_076498653.1">
    <property type="nucleotide sequence ID" value="NZ_FTOP01000002.1"/>
</dbReference>
<dbReference type="Pfam" id="PF01494">
    <property type="entry name" value="FAD_binding_3"/>
    <property type="match status" value="1"/>
</dbReference>
<dbReference type="PANTHER" id="PTHR42685">
    <property type="entry name" value="GERANYLGERANYL DIPHOSPHATE REDUCTASE"/>
    <property type="match status" value="1"/>
</dbReference>
<proteinExistence type="predicted"/>
<dbReference type="InterPro" id="IPR050407">
    <property type="entry name" value="Geranylgeranyl_reductase"/>
</dbReference>
<dbReference type="EMBL" id="FTOP01000002">
    <property type="protein sequence ID" value="SIS64497.1"/>
    <property type="molecule type" value="Genomic_DNA"/>
</dbReference>
<dbReference type="InterPro" id="IPR002938">
    <property type="entry name" value="FAD-bd"/>
</dbReference>
<reference evidence="3" key="1">
    <citation type="submission" date="2017-01" db="EMBL/GenBank/DDBJ databases">
        <authorList>
            <person name="Varghese N."/>
            <person name="Submissions S."/>
        </authorList>
    </citation>
    <scope>NUCLEOTIDE SEQUENCE [LARGE SCALE GENOMIC DNA]</scope>
    <source>
        <strain evidence="3">DSM 46698</strain>
    </source>
</reference>
<dbReference type="OrthoDB" id="1142316at2"/>
<evidence type="ECO:0000313" key="2">
    <source>
        <dbReference type="EMBL" id="SIS64497.1"/>
    </source>
</evidence>
<organism evidence="2 3">
    <name type="scientific">Belliella pelovolcani</name>
    <dbReference type="NCBI Taxonomy" id="529505"/>
    <lineage>
        <taxon>Bacteria</taxon>
        <taxon>Pseudomonadati</taxon>
        <taxon>Bacteroidota</taxon>
        <taxon>Cytophagia</taxon>
        <taxon>Cytophagales</taxon>
        <taxon>Cyclobacteriaceae</taxon>
        <taxon>Belliella</taxon>
    </lineage>
</organism>
<feature type="domain" description="FAD-binding" evidence="1">
    <location>
        <begin position="5"/>
        <end position="303"/>
    </location>
</feature>
<dbReference type="STRING" id="529505.SAMN05421761_102308"/>
<keyword evidence="3" id="KW-1185">Reference proteome</keyword>
<dbReference type="Gene3D" id="3.50.50.60">
    <property type="entry name" value="FAD/NAD(P)-binding domain"/>
    <property type="match status" value="1"/>
</dbReference>
<gene>
    <name evidence="2" type="ORF">SAMN05421761_102308</name>
</gene>
<name>A0A1N7KSH4_9BACT</name>
<dbReference type="PRINTS" id="PR00420">
    <property type="entry name" value="RNGMNOXGNASE"/>
</dbReference>
<dbReference type="Proteomes" id="UP000186026">
    <property type="component" value="Unassembled WGS sequence"/>
</dbReference>
<dbReference type="GO" id="GO:0071949">
    <property type="term" value="F:FAD binding"/>
    <property type="evidence" value="ECO:0007669"/>
    <property type="project" value="InterPro"/>
</dbReference>
<sequence>MQVQDIIIIGGGLAGLIAANLLGKAGKRVLVIEKKAYPFHRVCGEYISNEVRDFLMKEELFPSDLDIGDIHTFQLTSTKGKSVSMPLDLGGFGVSRYALDNFLYHKAKKNGAEFLLQHQVEEVFFDDQGKKFILTLGDSSQLCCNHLIGAYGKRSKVDKFLGRGFMSQRSPYIGVKYHIQIDYDPNTVALHNFEGGYCGINRVEDGIFNLCYLGSREQLRAAGTIEQMEVDFLWKNPFLKSIWKNSEFLFERPEVINEINFSPKQPVENHILMAGDAAGLITPLCGNGMAIAIHTGKLAAEALIKFKERNEIERFYTSKWNAHFKQRLWVGRNVQRLFGAKGVSEFSVSLIKRSPFIANQIMKRTHGEAV</sequence>
<dbReference type="InterPro" id="IPR036188">
    <property type="entry name" value="FAD/NAD-bd_sf"/>
</dbReference>
<evidence type="ECO:0000313" key="3">
    <source>
        <dbReference type="Proteomes" id="UP000186026"/>
    </source>
</evidence>
<dbReference type="AlphaFoldDB" id="A0A1N7KSH4"/>
<protein>
    <submittedName>
        <fullName evidence="2">Dehydrogenase (Flavoprotein)</fullName>
    </submittedName>
</protein>
<accession>A0A1N7KSH4</accession>
<dbReference type="SUPFAM" id="SSF51905">
    <property type="entry name" value="FAD/NAD(P)-binding domain"/>
    <property type="match status" value="1"/>
</dbReference>
<dbReference type="PANTHER" id="PTHR42685:SF22">
    <property type="entry name" value="CONDITIONED MEDIUM FACTOR RECEPTOR 1"/>
    <property type="match status" value="1"/>
</dbReference>
<evidence type="ECO:0000259" key="1">
    <source>
        <dbReference type="Pfam" id="PF01494"/>
    </source>
</evidence>